<protein>
    <submittedName>
        <fullName evidence="2">Uncharacterized protein</fullName>
    </submittedName>
</protein>
<proteinExistence type="predicted"/>
<feature type="compositionally biased region" description="Basic and acidic residues" evidence="1">
    <location>
        <begin position="11"/>
        <end position="24"/>
    </location>
</feature>
<evidence type="ECO:0000313" key="3">
    <source>
        <dbReference type="Proteomes" id="UP001154329"/>
    </source>
</evidence>
<gene>
    <name evidence="2" type="ORF">APHIGO_LOCUS7814</name>
</gene>
<dbReference type="Proteomes" id="UP001154329">
    <property type="component" value="Chromosome 3"/>
</dbReference>
<evidence type="ECO:0000256" key="1">
    <source>
        <dbReference type="SAM" id="MobiDB-lite"/>
    </source>
</evidence>
<evidence type="ECO:0000313" key="2">
    <source>
        <dbReference type="EMBL" id="CAH1731012.1"/>
    </source>
</evidence>
<feature type="region of interest" description="Disordered" evidence="1">
    <location>
        <begin position="1"/>
        <end position="112"/>
    </location>
</feature>
<keyword evidence="3" id="KW-1185">Reference proteome</keyword>
<dbReference type="AlphaFoldDB" id="A0A9P0J6N3"/>
<reference evidence="2" key="1">
    <citation type="submission" date="2022-02" db="EMBL/GenBank/DDBJ databases">
        <authorList>
            <person name="King R."/>
        </authorList>
    </citation>
    <scope>NUCLEOTIDE SEQUENCE</scope>
</reference>
<organism evidence="2 3">
    <name type="scientific">Aphis gossypii</name>
    <name type="common">Cotton aphid</name>
    <dbReference type="NCBI Taxonomy" id="80765"/>
    <lineage>
        <taxon>Eukaryota</taxon>
        <taxon>Metazoa</taxon>
        <taxon>Ecdysozoa</taxon>
        <taxon>Arthropoda</taxon>
        <taxon>Hexapoda</taxon>
        <taxon>Insecta</taxon>
        <taxon>Pterygota</taxon>
        <taxon>Neoptera</taxon>
        <taxon>Paraneoptera</taxon>
        <taxon>Hemiptera</taxon>
        <taxon>Sternorrhyncha</taxon>
        <taxon>Aphidomorpha</taxon>
        <taxon>Aphidoidea</taxon>
        <taxon>Aphididae</taxon>
        <taxon>Aphidini</taxon>
        <taxon>Aphis</taxon>
        <taxon>Aphis</taxon>
    </lineage>
</organism>
<sequence>MNDMELQPLQPKREDSSSKSENEGSVRPPGAEKPVAGCSAEPANKSGSQNKNKYGSVPPPCLKTDAEVSQWLLEAEQEDRRRAGWDPERSDERRGRNKRSGGHGAEDGRPEPISRYLANRRWRHRGCSYRLPVSDPIPMPIIPYDPSNQLWLRQEFRRIEGKATVKKVPKKKKRSMQVLAEDGFAVARGCQSDDDDYNSEDDLEYNEKGEVVCPVCSQIPLEIAVDVTPRGQDTAATILTTADDATIAVVDCPPADAVRDAAFVIAARAAIRKTSVDLLHEFKRIIGF</sequence>
<accession>A0A9P0J6N3</accession>
<dbReference type="EMBL" id="OU899036">
    <property type="protein sequence ID" value="CAH1731012.1"/>
    <property type="molecule type" value="Genomic_DNA"/>
</dbReference>
<reference evidence="2" key="2">
    <citation type="submission" date="2022-10" db="EMBL/GenBank/DDBJ databases">
        <authorList>
            <consortium name="ENA_rothamsted_submissions"/>
            <consortium name="culmorum"/>
            <person name="King R."/>
        </authorList>
    </citation>
    <scope>NUCLEOTIDE SEQUENCE</scope>
</reference>
<feature type="compositionally biased region" description="Basic and acidic residues" evidence="1">
    <location>
        <begin position="78"/>
        <end position="94"/>
    </location>
</feature>
<name>A0A9P0J6N3_APHGO</name>